<feature type="domain" description="Major facilitator superfamily (MFS) profile" evidence="8">
    <location>
        <begin position="14"/>
        <end position="482"/>
    </location>
</feature>
<keyword evidence="4 7" id="KW-0812">Transmembrane</keyword>
<keyword evidence="3" id="KW-1003">Cell membrane</keyword>
<dbReference type="PROSITE" id="PS50850">
    <property type="entry name" value="MFS"/>
    <property type="match status" value="1"/>
</dbReference>
<name>A0A1R4GVN2_9GAMM</name>
<feature type="transmembrane region" description="Helical" evidence="7">
    <location>
        <begin position="151"/>
        <end position="170"/>
    </location>
</feature>
<feature type="transmembrane region" description="Helical" evidence="7">
    <location>
        <begin position="176"/>
        <end position="193"/>
    </location>
</feature>
<gene>
    <name evidence="9" type="primary">dtpA</name>
    <name evidence="9" type="ORF">A1232T_01672</name>
</gene>
<comment type="subcellular location">
    <subcellularLocation>
        <location evidence="1">Cell membrane</location>
        <topology evidence="1">Multi-pass membrane protein</topology>
    </subcellularLocation>
</comment>
<dbReference type="GO" id="GO:0022857">
    <property type="term" value="F:transmembrane transporter activity"/>
    <property type="evidence" value="ECO:0007669"/>
    <property type="project" value="InterPro"/>
</dbReference>
<feature type="transmembrane region" description="Helical" evidence="7">
    <location>
        <begin position="456"/>
        <end position="476"/>
    </location>
</feature>
<dbReference type="GO" id="GO:0005886">
    <property type="term" value="C:plasma membrane"/>
    <property type="evidence" value="ECO:0007669"/>
    <property type="project" value="UniProtKB-SubCell"/>
</dbReference>
<dbReference type="Gene3D" id="1.20.1250.20">
    <property type="entry name" value="MFS general substrate transporter like domains"/>
    <property type="match status" value="1"/>
</dbReference>
<dbReference type="InterPro" id="IPR036259">
    <property type="entry name" value="MFS_trans_sf"/>
</dbReference>
<protein>
    <submittedName>
        <fullName evidence="9">Dipeptide and tripeptide permease A</fullName>
    </submittedName>
</protein>
<dbReference type="Pfam" id="PF07690">
    <property type="entry name" value="MFS_1"/>
    <property type="match status" value="1"/>
</dbReference>
<dbReference type="SUPFAM" id="SSF103473">
    <property type="entry name" value="MFS general substrate transporter"/>
    <property type="match status" value="1"/>
</dbReference>
<dbReference type="EMBL" id="FUGE01000161">
    <property type="protein sequence ID" value="SJM72316.1"/>
    <property type="molecule type" value="Genomic_DNA"/>
</dbReference>
<feature type="transmembrane region" description="Helical" evidence="7">
    <location>
        <begin position="382"/>
        <end position="406"/>
    </location>
</feature>
<dbReference type="InterPro" id="IPR050171">
    <property type="entry name" value="MFS_Transporters"/>
</dbReference>
<evidence type="ECO:0000256" key="4">
    <source>
        <dbReference type="ARBA" id="ARBA00022692"/>
    </source>
</evidence>
<evidence type="ECO:0000256" key="3">
    <source>
        <dbReference type="ARBA" id="ARBA00022475"/>
    </source>
</evidence>
<feature type="transmembrane region" description="Helical" evidence="7">
    <location>
        <begin position="238"/>
        <end position="254"/>
    </location>
</feature>
<feature type="transmembrane region" description="Helical" evidence="7">
    <location>
        <begin position="52"/>
        <end position="72"/>
    </location>
</feature>
<organism evidence="9 10">
    <name type="scientific">Psychrobacter piechaudii</name>
    <dbReference type="NCBI Taxonomy" id="1945521"/>
    <lineage>
        <taxon>Bacteria</taxon>
        <taxon>Pseudomonadati</taxon>
        <taxon>Pseudomonadota</taxon>
        <taxon>Gammaproteobacteria</taxon>
        <taxon>Moraxellales</taxon>
        <taxon>Moraxellaceae</taxon>
        <taxon>Psychrobacter</taxon>
    </lineage>
</organism>
<evidence type="ECO:0000313" key="10">
    <source>
        <dbReference type="Proteomes" id="UP000188357"/>
    </source>
</evidence>
<evidence type="ECO:0000256" key="7">
    <source>
        <dbReference type="SAM" id="Phobius"/>
    </source>
</evidence>
<evidence type="ECO:0000259" key="8">
    <source>
        <dbReference type="PROSITE" id="PS50850"/>
    </source>
</evidence>
<feature type="transmembrane region" description="Helical" evidence="7">
    <location>
        <begin position="214"/>
        <end position="232"/>
    </location>
</feature>
<dbReference type="PANTHER" id="PTHR23517:SF15">
    <property type="entry name" value="PROTON-DEPENDENT OLIGOPEPTIDE FAMILY TRANSPORT PROTEIN"/>
    <property type="match status" value="1"/>
</dbReference>
<dbReference type="Proteomes" id="UP000188357">
    <property type="component" value="Unassembled WGS sequence"/>
</dbReference>
<evidence type="ECO:0000256" key="5">
    <source>
        <dbReference type="ARBA" id="ARBA00022989"/>
    </source>
</evidence>
<evidence type="ECO:0000256" key="6">
    <source>
        <dbReference type="ARBA" id="ARBA00023136"/>
    </source>
</evidence>
<feature type="transmembrane region" description="Helical" evidence="7">
    <location>
        <begin position="418"/>
        <end position="441"/>
    </location>
</feature>
<dbReference type="InterPro" id="IPR020846">
    <property type="entry name" value="MFS_dom"/>
</dbReference>
<dbReference type="STRING" id="1945521.A1232T_01672"/>
<keyword evidence="5 7" id="KW-1133">Transmembrane helix</keyword>
<evidence type="ECO:0000256" key="1">
    <source>
        <dbReference type="ARBA" id="ARBA00004651"/>
    </source>
</evidence>
<dbReference type="InterPro" id="IPR011701">
    <property type="entry name" value="MFS"/>
</dbReference>
<feature type="transmembrane region" description="Helical" evidence="7">
    <location>
        <begin position="16"/>
        <end position="40"/>
    </location>
</feature>
<evidence type="ECO:0000313" key="9">
    <source>
        <dbReference type="EMBL" id="SJM72316.1"/>
    </source>
</evidence>
<evidence type="ECO:0000256" key="2">
    <source>
        <dbReference type="ARBA" id="ARBA00022448"/>
    </source>
</evidence>
<feature type="transmembrane region" description="Helical" evidence="7">
    <location>
        <begin position="266"/>
        <end position="286"/>
    </location>
</feature>
<keyword evidence="10" id="KW-1185">Reference proteome</keyword>
<proteinExistence type="predicted"/>
<dbReference type="PANTHER" id="PTHR23517">
    <property type="entry name" value="RESISTANCE PROTEIN MDTM, PUTATIVE-RELATED-RELATED"/>
    <property type="match status" value="1"/>
</dbReference>
<sequence length="504" mass="54848">MGDTTKEVPVFNKRNLVMMFCQMAFGLSFYGVMIVLTPFFLEELQYSEADTLMVIGAFGAVGTLFSIAGGVIGDRLLGAYRSLVVGYVAFTLGYVLLLISAVSINVALSLMGIALASYGRGLMSPNYPTLFQTTFSSQQDFEKVYPINYSVNNFGAFVGQYVFPFLTLIIAYKGNFMLAAIMAGLSVLSLIVLRKPLVAGADDIDKTPVPLNNWLKFALLSMAMLAVVFYMFSDMDKGQYIVYAISAAAIGYFIKLMLASTARSTALRMGTILIMILLTVAFFVYYGQMMTSMTLVAINTMRGDLFGIIPIQPEGSMVMNPLWCAVAGPVIAFITNRLEKRNIFISTATKVGFSFILTTIAFAIMTAALLNIGEDVVLRPEVFLLVHFFQAFAEVIVGSLVVAYILSVAPKAISSFSVSLFMVAMAFSGIVGAVLSTYIALDKDTQLTQAIAVDSYGGFFMALTVFAFLLTVVAFVSSRVIRKMLNAADEWDKQHPQADTDPTA</sequence>
<keyword evidence="2" id="KW-0813">Transport</keyword>
<feature type="transmembrane region" description="Helical" evidence="7">
    <location>
        <begin position="351"/>
        <end position="370"/>
    </location>
</feature>
<dbReference type="AlphaFoldDB" id="A0A1R4GVN2"/>
<accession>A0A1R4GVN2</accession>
<reference evidence="9 10" key="1">
    <citation type="submission" date="2017-02" db="EMBL/GenBank/DDBJ databases">
        <authorList>
            <person name="Peterson S.W."/>
        </authorList>
    </citation>
    <scope>NUCLEOTIDE SEQUENCE [LARGE SCALE GENOMIC DNA]</scope>
    <source>
        <strain evidence="9">Psychrobacter_piechaudii</strain>
    </source>
</reference>
<feature type="transmembrane region" description="Helical" evidence="7">
    <location>
        <begin position="320"/>
        <end position="339"/>
    </location>
</feature>
<keyword evidence="6 7" id="KW-0472">Membrane</keyword>